<accession>A0A6V7NX89</accession>
<dbReference type="EMBL" id="LR862142">
    <property type="protein sequence ID" value="CAD1823190.1"/>
    <property type="molecule type" value="Genomic_DNA"/>
</dbReference>
<protein>
    <submittedName>
        <fullName evidence="2">Uncharacterized protein</fullName>
    </submittedName>
</protein>
<proteinExistence type="predicted"/>
<sequence length="291" mass="32128">MEKQRRGRWGGRSSARGGEVVVELGEVDGEVDAALGAGESGEAVGHVEDRPAPGAGELDLGRIDPLRPRRRRRRRSRRARARAGSRRRRRPRPRRRRRVPRRRRGLVHELGGSIWGSWHLGHMNSVIPGATARIPWHPAHRTLHPPAAAPVAPAPPSPESAAPPAEAARLLGTFWWVVDSVPTYGSSPENCGLKRCTKIQKVEFLVSSRVAFSRLCTGTGLVAVPAWSWERSLFERRSSTPLGLGLGFELLVRLDWKDSNSRLEIKKSFLRNRAFGTDGGTGSRQGDRLAS</sequence>
<feature type="region of interest" description="Disordered" evidence="1">
    <location>
        <begin position="34"/>
        <end position="103"/>
    </location>
</feature>
<gene>
    <name evidence="2" type="ORF">CB5_LOCUS6401</name>
</gene>
<feature type="region of interest" description="Disordered" evidence="1">
    <location>
        <begin position="140"/>
        <end position="163"/>
    </location>
</feature>
<organism evidence="2">
    <name type="scientific">Ananas comosus var. bracteatus</name>
    <name type="common">red pineapple</name>
    <dbReference type="NCBI Taxonomy" id="296719"/>
    <lineage>
        <taxon>Eukaryota</taxon>
        <taxon>Viridiplantae</taxon>
        <taxon>Streptophyta</taxon>
        <taxon>Embryophyta</taxon>
        <taxon>Tracheophyta</taxon>
        <taxon>Spermatophyta</taxon>
        <taxon>Magnoliopsida</taxon>
        <taxon>Liliopsida</taxon>
        <taxon>Poales</taxon>
        <taxon>Bromeliaceae</taxon>
        <taxon>Bromelioideae</taxon>
        <taxon>Ananas</taxon>
    </lineage>
</organism>
<feature type="compositionally biased region" description="Basic residues" evidence="1">
    <location>
        <begin position="68"/>
        <end position="103"/>
    </location>
</feature>
<reference evidence="2" key="1">
    <citation type="submission" date="2020-07" db="EMBL/GenBank/DDBJ databases">
        <authorList>
            <person name="Lin J."/>
        </authorList>
    </citation>
    <scope>NUCLEOTIDE SEQUENCE</scope>
</reference>
<evidence type="ECO:0000256" key="1">
    <source>
        <dbReference type="SAM" id="MobiDB-lite"/>
    </source>
</evidence>
<name>A0A6V7NX89_ANACO</name>
<dbReference type="AlphaFoldDB" id="A0A6V7NX89"/>
<evidence type="ECO:0000313" key="2">
    <source>
        <dbReference type="EMBL" id="CAD1823190.1"/>
    </source>
</evidence>